<feature type="compositionally biased region" description="Basic and acidic residues" evidence="1">
    <location>
        <begin position="221"/>
        <end position="234"/>
    </location>
</feature>
<dbReference type="AlphaFoldDB" id="A0A1E7EWN8"/>
<organism evidence="3 4">
    <name type="scientific">Fragilariopsis cylindrus CCMP1102</name>
    <dbReference type="NCBI Taxonomy" id="635003"/>
    <lineage>
        <taxon>Eukaryota</taxon>
        <taxon>Sar</taxon>
        <taxon>Stramenopiles</taxon>
        <taxon>Ochrophyta</taxon>
        <taxon>Bacillariophyta</taxon>
        <taxon>Bacillariophyceae</taxon>
        <taxon>Bacillariophycidae</taxon>
        <taxon>Bacillariales</taxon>
        <taxon>Bacillariaceae</taxon>
        <taxon>Fragilariopsis</taxon>
    </lineage>
</organism>
<feature type="transmembrane region" description="Helical" evidence="2">
    <location>
        <begin position="332"/>
        <end position="353"/>
    </location>
</feature>
<proteinExistence type="predicted"/>
<dbReference type="KEGG" id="fcy:FRACYDRAFT_247268"/>
<feature type="region of interest" description="Disordered" evidence="1">
    <location>
        <begin position="116"/>
        <end position="193"/>
    </location>
</feature>
<feature type="transmembrane region" description="Helical" evidence="2">
    <location>
        <begin position="435"/>
        <end position="453"/>
    </location>
</feature>
<feature type="compositionally biased region" description="Polar residues" evidence="1">
    <location>
        <begin position="83"/>
        <end position="100"/>
    </location>
</feature>
<feature type="compositionally biased region" description="Low complexity" evidence="1">
    <location>
        <begin position="140"/>
        <end position="171"/>
    </location>
</feature>
<keyword evidence="4" id="KW-1185">Reference proteome</keyword>
<accession>A0A1E7EWN8</accession>
<evidence type="ECO:0000313" key="4">
    <source>
        <dbReference type="Proteomes" id="UP000095751"/>
    </source>
</evidence>
<evidence type="ECO:0000256" key="2">
    <source>
        <dbReference type="SAM" id="Phobius"/>
    </source>
</evidence>
<feature type="region of interest" description="Disordered" evidence="1">
    <location>
        <begin position="207"/>
        <end position="234"/>
    </location>
</feature>
<sequence>MTSSGSFVVHQAEVTASLLSSSACSCRSRCRQRKKLRYTTACLLPLSLSLSLSLWLLLLCQSTSSQLFVVVVDASSRHIPSPSRGTTATTQQQFGSINSRQQRRFRFLSPRVVSALHSSSSEEEGNNINENPSPLPPPHSSSSSSVNDLNSNLNSVTTDASSSSSSSSLYSEGEEEEEETPISSSSSTTSSTSVTTTSFFEYPSITLQQQQQQQNPQTQVQKEDHTISDKRKQQETKTQTKFIILLMSLSGFVEGFCIRRYNCFPNLMTGTIIKLAESISQLNSLYSITLYSSMIICYTLGGTILSVWNNYHQQQQQYNKYIKTIHKRKQQTLKSITILSSIFFLLSDLLSMGSSTSKIMKILKMPLMAISFGIINAGTVDIGAGVTYAMTGHVTKVAVVANIVCSILERSTSTTVGATAAASSLGILFRLLRRLPLGTTLAVVYSILFRWYYVSLSSPLLLSSSEGNNNNNYKKQY</sequence>
<evidence type="ECO:0000256" key="1">
    <source>
        <dbReference type="SAM" id="MobiDB-lite"/>
    </source>
</evidence>
<reference evidence="3 4" key="1">
    <citation type="submission" date="2016-09" db="EMBL/GenBank/DDBJ databases">
        <title>Extensive genetic diversity and differential bi-allelic expression allows diatom success in the polar Southern Ocean.</title>
        <authorList>
            <consortium name="DOE Joint Genome Institute"/>
            <person name="Mock T."/>
            <person name="Otillar R.P."/>
            <person name="Strauss J."/>
            <person name="Dupont C."/>
            <person name="Frickenhaus S."/>
            <person name="Maumus F."/>
            <person name="Mcmullan M."/>
            <person name="Sanges R."/>
            <person name="Schmutz J."/>
            <person name="Toseland A."/>
            <person name="Valas R."/>
            <person name="Veluchamy A."/>
            <person name="Ward B.J."/>
            <person name="Allen A."/>
            <person name="Barry K."/>
            <person name="Falciatore A."/>
            <person name="Ferrante M."/>
            <person name="Fortunato A.E."/>
            <person name="Gloeckner G."/>
            <person name="Gruber A."/>
            <person name="Hipkin R."/>
            <person name="Janech M."/>
            <person name="Kroth P."/>
            <person name="Leese F."/>
            <person name="Lindquist E."/>
            <person name="Lyon B.R."/>
            <person name="Martin J."/>
            <person name="Mayer C."/>
            <person name="Parker M."/>
            <person name="Quesneville H."/>
            <person name="Raymond J."/>
            <person name="Uhlig C."/>
            <person name="Valentin K.U."/>
            <person name="Worden A.Z."/>
            <person name="Armbrust E.V."/>
            <person name="Bowler C."/>
            <person name="Green B."/>
            <person name="Moulton V."/>
            <person name="Van Oosterhout C."/>
            <person name="Grigoriev I."/>
        </authorList>
    </citation>
    <scope>NUCLEOTIDE SEQUENCE [LARGE SCALE GENOMIC DNA]</scope>
    <source>
        <strain evidence="3 4">CCMP1102</strain>
    </source>
</reference>
<keyword evidence="2" id="KW-1133">Transmembrane helix</keyword>
<feature type="compositionally biased region" description="Low complexity" evidence="1">
    <location>
        <begin position="208"/>
        <end position="220"/>
    </location>
</feature>
<gene>
    <name evidence="3" type="ORF">FRACYDRAFT_247268</name>
</gene>
<protein>
    <submittedName>
        <fullName evidence="3">Uncharacterized protein</fullName>
    </submittedName>
</protein>
<feature type="transmembrane region" description="Helical" evidence="2">
    <location>
        <begin position="288"/>
        <end position="311"/>
    </location>
</feature>
<dbReference type="Proteomes" id="UP000095751">
    <property type="component" value="Unassembled WGS sequence"/>
</dbReference>
<keyword evidence="2" id="KW-0472">Membrane</keyword>
<keyword evidence="2" id="KW-0812">Transmembrane</keyword>
<dbReference type="OrthoDB" id="197744at2759"/>
<evidence type="ECO:0000313" key="3">
    <source>
        <dbReference type="EMBL" id="OEU10312.1"/>
    </source>
</evidence>
<dbReference type="InParanoid" id="A0A1E7EWN8"/>
<feature type="region of interest" description="Disordered" evidence="1">
    <location>
        <begin position="77"/>
        <end position="100"/>
    </location>
</feature>
<feature type="transmembrane region" description="Helical" evidence="2">
    <location>
        <begin position="38"/>
        <end position="58"/>
    </location>
</feature>
<name>A0A1E7EWN8_9STRA</name>
<feature type="compositionally biased region" description="Low complexity" evidence="1">
    <location>
        <begin position="181"/>
        <end position="193"/>
    </location>
</feature>
<feature type="transmembrane region" description="Helical" evidence="2">
    <location>
        <begin position="365"/>
        <end position="386"/>
    </location>
</feature>
<dbReference type="EMBL" id="KV784372">
    <property type="protein sequence ID" value="OEU10312.1"/>
    <property type="molecule type" value="Genomic_DNA"/>
</dbReference>